<dbReference type="VEuPathDB" id="FungiDB:BO82DRAFT_388354"/>
<dbReference type="GeneID" id="37141119"/>
<organism evidence="1 2">
    <name type="scientific">Aspergillus uvarum CBS 121591</name>
    <dbReference type="NCBI Taxonomy" id="1448315"/>
    <lineage>
        <taxon>Eukaryota</taxon>
        <taxon>Fungi</taxon>
        <taxon>Dikarya</taxon>
        <taxon>Ascomycota</taxon>
        <taxon>Pezizomycotina</taxon>
        <taxon>Eurotiomycetes</taxon>
        <taxon>Eurotiomycetidae</taxon>
        <taxon>Eurotiales</taxon>
        <taxon>Aspergillaceae</taxon>
        <taxon>Aspergillus</taxon>
        <taxon>Aspergillus subgen. Circumdati</taxon>
    </lineage>
</organism>
<evidence type="ECO:0000313" key="2">
    <source>
        <dbReference type="Proteomes" id="UP000248340"/>
    </source>
</evidence>
<dbReference type="STRING" id="1448315.A0A319CW37"/>
<keyword evidence="2" id="KW-1185">Reference proteome</keyword>
<dbReference type="AlphaFoldDB" id="A0A319CW37"/>
<dbReference type="PANTHER" id="PTHR37017:SF11">
    <property type="entry name" value="ESTERASE_LIPASE_THIOESTERASE DOMAIN-CONTAINING PROTEIN"/>
    <property type="match status" value="1"/>
</dbReference>
<dbReference type="InterPro" id="IPR029058">
    <property type="entry name" value="AB_hydrolase_fold"/>
</dbReference>
<dbReference type="EMBL" id="KZ821675">
    <property type="protein sequence ID" value="PYH86717.1"/>
    <property type="molecule type" value="Genomic_DNA"/>
</dbReference>
<dbReference type="OrthoDB" id="408373at2759"/>
<protein>
    <submittedName>
        <fullName evidence="1">Uncharacterized protein</fullName>
    </submittedName>
</protein>
<reference evidence="1 2" key="1">
    <citation type="submission" date="2016-12" db="EMBL/GenBank/DDBJ databases">
        <title>The genomes of Aspergillus section Nigri reveals drivers in fungal speciation.</title>
        <authorList>
            <consortium name="DOE Joint Genome Institute"/>
            <person name="Vesth T.C."/>
            <person name="Nybo J."/>
            <person name="Theobald S."/>
            <person name="Brandl J."/>
            <person name="Frisvad J.C."/>
            <person name="Nielsen K.F."/>
            <person name="Lyhne E.K."/>
            <person name="Kogle M.E."/>
            <person name="Kuo A."/>
            <person name="Riley R."/>
            <person name="Clum A."/>
            <person name="Nolan M."/>
            <person name="Lipzen A."/>
            <person name="Salamov A."/>
            <person name="Henrissat B."/>
            <person name="Wiebenga A."/>
            <person name="De Vries R.P."/>
            <person name="Grigoriev I.V."/>
            <person name="Mortensen U.H."/>
            <person name="Andersen M.R."/>
            <person name="Baker S.E."/>
        </authorList>
    </citation>
    <scope>NUCLEOTIDE SEQUENCE [LARGE SCALE GENOMIC DNA]</scope>
    <source>
        <strain evidence="1 2">CBS 121591</strain>
    </source>
</reference>
<name>A0A319CW37_9EURO</name>
<dbReference type="PANTHER" id="PTHR37017">
    <property type="entry name" value="AB HYDROLASE-1 DOMAIN-CONTAINING PROTEIN-RELATED"/>
    <property type="match status" value="1"/>
</dbReference>
<dbReference type="InterPro" id="IPR052897">
    <property type="entry name" value="Sec-Metab_Biosynth_Hydrolase"/>
</dbReference>
<dbReference type="Proteomes" id="UP000248340">
    <property type="component" value="Unassembled WGS sequence"/>
</dbReference>
<accession>A0A319CW37</accession>
<proteinExistence type="predicted"/>
<sequence>MHSYGGIVGTEAIPEDLTHAARHAQGHNGGVLHLFYFAGVILSKGQSVLGTFGESPNNDVQPDGKVRLKNGTTIIYSDLPAEEGALWESRRVPQSYAMQTTCSTRAAYEYFPSTYLVCEGD</sequence>
<gene>
    <name evidence="1" type="ORF">BO82DRAFT_388354</name>
</gene>
<evidence type="ECO:0000313" key="1">
    <source>
        <dbReference type="EMBL" id="PYH86717.1"/>
    </source>
</evidence>
<dbReference type="RefSeq" id="XP_025496917.1">
    <property type="nucleotide sequence ID" value="XM_025638377.1"/>
</dbReference>
<dbReference type="Gene3D" id="3.40.50.1820">
    <property type="entry name" value="alpha/beta hydrolase"/>
    <property type="match status" value="1"/>
</dbReference>